<dbReference type="GO" id="GO:0052689">
    <property type="term" value="F:carboxylic ester hydrolase activity"/>
    <property type="evidence" value="ECO:0007669"/>
    <property type="project" value="TreeGrafter"/>
</dbReference>
<dbReference type="PROSITE" id="PS00122">
    <property type="entry name" value="CARBOXYLESTERASE_B_1"/>
    <property type="match status" value="1"/>
</dbReference>
<feature type="domain" description="Carboxylesterase type B" evidence="4">
    <location>
        <begin position="37"/>
        <end position="533"/>
    </location>
</feature>
<gene>
    <name evidence="5" type="ORF">KHLLAP_LOCUS7216</name>
</gene>
<dbReference type="Pfam" id="PF00135">
    <property type="entry name" value="COesterase"/>
    <property type="match status" value="1"/>
</dbReference>
<evidence type="ECO:0000256" key="2">
    <source>
        <dbReference type="ARBA" id="ARBA00022801"/>
    </source>
</evidence>
<evidence type="ECO:0000256" key="3">
    <source>
        <dbReference type="RuleBase" id="RU361235"/>
    </source>
</evidence>
<organism evidence="5 6">
    <name type="scientific">Anthostomella pinea</name>
    <dbReference type="NCBI Taxonomy" id="933095"/>
    <lineage>
        <taxon>Eukaryota</taxon>
        <taxon>Fungi</taxon>
        <taxon>Dikarya</taxon>
        <taxon>Ascomycota</taxon>
        <taxon>Pezizomycotina</taxon>
        <taxon>Sordariomycetes</taxon>
        <taxon>Xylariomycetidae</taxon>
        <taxon>Xylariales</taxon>
        <taxon>Xylariaceae</taxon>
        <taxon>Anthostomella</taxon>
    </lineage>
</organism>
<evidence type="ECO:0000259" key="4">
    <source>
        <dbReference type="Pfam" id="PF00135"/>
    </source>
</evidence>
<name>A0AAI8VKV5_9PEZI</name>
<evidence type="ECO:0000313" key="6">
    <source>
        <dbReference type="Proteomes" id="UP001295740"/>
    </source>
</evidence>
<dbReference type="Gene3D" id="3.40.50.1820">
    <property type="entry name" value="alpha/beta hydrolase"/>
    <property type="match status" value="1"/>
</dbReference>
<evidence type="ECO:0000256" key="1">
    <source>
        <dbReference type="ARBA" id="ARBA00005964"/>
    </source>
</evidence>
<sequence length="551" mass="59494">MRTFLPLATIAASAAAAASISRRSDPTVDLGYVTHQGHSNSRGVDEFLGLRFAAPPLGDLRWRAPADPEPVAGVQNATVKQAVCVGQDKLVVAGVTEEDCLYVNSYTPSKATANPDAKLPVWVYLQGGGYQTNSGGNYNGTEVIVQSGYDIVHVNVNYRVAQLGFLGGVAVVEGGGDYNVGLLDQWKALEWVQEHIEQFGGDPDQVVLHGPSAGAGAVSHIMTAYDGVDHGLFVGTIGDAFAWGVGAYPNDTDAHFAMFSSQMGCANATDQMACLRATDINKIQTFDRNAAPPAGVPTPNMAMWFSPLIDGVFVTGPQQDSFSQGKFVKVPMITGDATNEGNTFAPNASTTEEVTALAQLEFVNLTDAQIDTIVAAYDHPRPLPQHAAYFSVVADILGEFGFICPVNKVSMGVAAHLSPDQVWNYRWNTTEQLEVDMGWEAWHTSDIIPFFGPGQASGPDGYEDLDIGYSFYPGGENAAIVPVLQHYLISFIKNLDPNVERYAGSPEWENWGEGLGQRLRIQTNATAMEEVPQDQVDRCNMFWDLNDIMKQ</sequence>
<dbReference type="InterPro" id="IPR029058">
    <property type="entry name" value="AB_hydrolase_fold"/>
</dbReference>
<dbReference type="EC" id="3.1.1.-" evidence="3"/>
<dbReference type="InterPro" id="IPR050654">
    <property type="entry name" value="AChE-related_enzymes"/>
</dbReference>
<dbReference type="EMBL" id="CAUWAG010000010">
    <property type="protein sequence ID" value="CAJ2506748.1"/>
    <property type="molecule type" value="Genomic_DNA"/>
</dbReference>
<keyword evidence="2 3" id="KW-0378">Hydrolase</keyword>
<keyword evidence="3" id="KW-0732">Signal</keyword>
<dbReference type="PANTHER" id="PTHR43918:SF4">
    <property type="entry name" value="CARBOXYLIC ESTER HYDROLASE"/>
    <property type="match status" value="1"/>
</dbReference>
<dbReference type="Proteomes" id="UP001295740">
    <property type="component" value="Unassembled WGS sequence"/>
</dbReference>
<dbReference type="SUPFAM" id="SSF53474">
    <property type="entry name" value="alpha/beta-Hydrolases"/>
    <property type="match status" value="1"/>
</dbReference>
<proteinExistence type="inferred from homology"/>
<accession>A0AAI8VKV5</accession>
<dbReference type="InterPro" id="IPR002018">
    <property type="entry name" value="CarbesteraseB"/>
</dbReference>
<dbReference type="PANTHER" id="PTHR43918">
    <property type="entry name" value="ACETYLCHOLINESTERASE"/>
    <property type="match status" value="1"/>
</dbReference>
<feature type="chain" id="PRO_5042317451" description="Carboxylic ester hydrolase" evidence="3">
    <location>
        <begin position="17"/>
        <end position="551"/>
    </location>
</feature>
<feature type="signal peptide" evidence="3">
    <location>
        <begin position="1"/>
        <end position="16"/>
    </location>
</feature>
<comment type="similarity">
    <text evidence="1 3">Belongs to the type-B carboxylesterase/lipase family.</text>
</comment>
<protein>
    <recommendedName>
        <fullName evidence="3">Carboxylic ester hydrolase</fullName>
        <ecNumber evidence="3">3.1.1.-</ecNumber>
    </recommendedName>
</protein>
<dbReference type="AlphaFoldDB" id="A0AAI8VKV5"/>
<evidence type="ECO:0000313" key="5">
    <source>
        <dbReference type="EMBL" id="CAJ2506748.1"/>
    </source>
</evidence>
<keyword evidence="6" id="KW-1185">Reference proteome</keyword>
<comment type="caution">
    <text evidence="5">The sequence shown here is derived from an EMBL/GenBank/DDBJ whole genome shotgun (WGS) entry which is preliminary data.</text>
</comment>
<dbReference type="InterPro" id="IPR019826">
    <property type="entry name" value="Carboxylesterase_B_AS"/>
</dbReference>
<reference evidence="5" key="1">
    <citation type="submission" date="2023-10" db="EMBL/GenBank/DDBJ databases">
        <authorList>
            <person name="Hackl T."/>
        </authorList>
    </citation>
    <scope>NUCLEOTIDE SEQUENCE</scope>
</reference>